<comment type="caution">
    <text evidence="2">The sequence shown here is derived from an EMBL/GenBank/DDBJ whole genome shotgun (WGS) entry which is preliminary data.</text>
</comment>
<organism evidence="2 3">
    <name type="scientific">Prorocentrum cordatum</name>
    <dbReference type="NCBI Taxonomy" id="2364126"/>
    <lineage>
        <taxon>Eukaryota</taxon>
        <taxon>Sar</taxon>
        <taxon>Alveolata</taxon>
        <taxon>Dinophyceae</taxon>
        <taxon>Prorocentrales</taxon>
        <taxon>Prorocentraceae</taxon>
        <taxon>Prorocentrum</taxon>
    </lineage>
</organism>
<reference evidence="2" key="1">
    <citation type="submission" date="2023-10" db="EMBL/GenBank/DDBJ databases">
        <authorList>
            <person name="Chen Y."/>
            <person name="Shah S."/>
            <person name="Dougan E. K."/>
            <person name="Thang M."/>
            <person name="Chan C."/>
        </authorList>
    </citation>
    <scope>NUCLEOTIDE SEQUENCE [LARGE SCALE GENOMIC DNA]</scope>
</reference>
<feature type="non-terminal residue" evidence="2">
    <location>
        <position position="1"/>
    </location>
</feature>
<evidence type="ECO:0000256" key="1">
    <source>
        <dbReference type="SAM" id="MobiDB-lite"/>
    </source>
</evidence>
<protein>
    <submittedName>
        <fullName evidence="2">Uncharacterized protein</fullName>
    </submittedName>
</protein>
<accession>A0ABN9TLS8</accession>
<feature type="region of interest" description="Disordered" evidence="1">
    <location>
        <begin position="74"/>
        <end position="117"/>
    </location>
</feature>
<feature type="compositionally biased region" description="Basic and acidic residues" evidence="1">
    <location>
        <begin position="12"/>
        <end position="34"/>
    </location>
</feature>
<dbReference type="Proteomes" id="UP001189429">
    <property type="component" value="Unassembled WGS sequence"/>
</dbReference>
<sequence length="169" mass="19390">ECWSIRGTMSGEPKDGNGEGQRRAEDLAGRKELSDGTVDSDVFTGEQKIELEQMMKQQLAQTEAMLLKYLGKHGASEKEEGADRVKVGRRARAEKEENGLKKNGTSGKKAKGGRYESDWRDQKWEKGDYTDPEALMGWSDYRLWRRRVVRWLDQTDVPPRKRSDKILKV</sequence>
<feature type="region of interest" description="Disordered" evidence="1">
    <location>
        <begin position="1"/>
        <end position="39"/>
    </location>
</feature>
<proteinExistence type="predicted"/>
<dbReference type="EMBL" id="CAUYUJ010014859">
    <property type="protein sequence ID" value="CAK0846954.1"/>
    <property type="molecule type" value="Genomic_DNA"/>
</dbReference>
<gene>
    <name evidence="2" type="ORF">PCOR1329_LOCUS40303</name>
</gene>
<name>A0ABN9TLS8_9DINO</name>
<keyword evidence="3" id="KW-1185">Reference proteome</keyword>
<feature type="compositionally biased region" description="Basic and acidic residues" evidence="1">
    <location>
        <begin position="74"/>
        <end position="100"/>
    </location>
</feature>
<evidence type="ECO:0000313" key="2">
    <source>
        <dbReference type="EMBL" id="CAK0846954.1"/>
    </source>
</evidence>
<evidence type="ECO:0000313" key="3">
    <source>
        <dbReference type="Proteomes" id="UP001189429"/>
    </source>
</evidence>